<evidence type="ECO:0000256" key="1">
    <source>
        <dbReference type="SAM" id="MobiDB-lite"/>
    </source>
</evidence>
<feature type="compositionally biased region" description="Basic residues" evidence="1">
    <location>
        <begin position="1"/>
        <end position="13"/>
    </location>
</feature>
<gene>
    <name evidence="2" type="ORF">ISN45_Aa01g029100</name>
</gene>
<accession>A0A8T2CFY9</accession>
<feature type="compositionally biased region" description="Polar residues" evidence="1">
    <location>
        <begin position="55"/>
        <end position="65"/>
    </location>
</feature>
<keyword evidence="3" id="KW-1185">Reference proteome</keyword>
<reference evidence="2 3" key="1">
    <citation type="submission" date="2020-12" db="EMBL/GenBank/DDBJ databases">
        <title>Concerted genomic and epigenomic changes stabilize Arabidopsis allopolyploids.</title>
        <authorList>
            <person name="Chen Z."/>
        </authorList>
    </citation>
    <scope>NUCLEOTIDE SEQUENCE [LARGE SCALE GENOMIC DNA]</scope>
    <source>
        <strain evidence="2">Allo738</strain>
        <tissue evidence="2">Leaf</tissue>
    </source>
</reference>
<name>A0A8T2CFY9_9BRAS</name>
<evidence type="ECO:0000313" key="2">
    <source>
        <dbReference type="EMBL" id="KAG7594131.1"/>
    </source>
</evidence>
<feature type="region of interest" description="Disordered" evidence="1">
    <location>
        <begin position="1"/>
        <end position="76"/>
    </location>
</feature>
<comment type="caution">
    <text evidence="2">The sequence shown here is derived from an EMBL/GenBank/DDBJ whole genome shotgun (WGS) entry which is preliminary data.</text>
</comment>
<feature type="compositionally biased region" description="Polar residues" evidence="1">
    <location>
        <begin position="31"/>
        <end position="42"/>
    </location>
</feature>
<evidence type="ECO:0000313" key="3">
    <source>
        <dbReference type="Proteomes" id="UP000694240"/>
    </source>
</evidence>
<dbReference type="AlphaFoldDB" id="A0A8T2CFY9"/>
<organism evidence="2 3">
    <name type="scientific">Arabidopsis thaliana x Arabidopsis arenosa</name>
    <dbReference type="NCBI Taxonomy" id="1240361"/>
    <lineage>
        <taxon>Eukaryota</taxon>
        <taxon>Viridiplantae</taxon>
        <taxon>Streptophyta</taxon>
        <taxon>Embryophyta</taxon>
        <taxon>Tracheophyta</taxon>
        <taxon>Spermatophyta</taxon>
        <taxon>Magnoliopsida</taxon>
        <taxon>eudicotyledons</taxon>
        <taxon>Gunneridae</taxon>
        <taxon>Pentapetalae</taxon>
        <taxon>rosids</taxon>
        <taxon>malvids</taxon>
        <taxon>Brassicales</taxon>
        <taxon>Brassicaceae</taxon>
        <taxon>Camelineae</taxon>
        <taxon>Arabidopsis</taxon>
    </lineage>
</organism>
<protein>
    <submittedName>
        <fullName evidence="2">Uncharacterized protein</fullName>
    </submittedName>
</protein>
<sequence length="239" mass="26210">MGKSNKTGKSKKDKGKDVVEETLVAEETQVTKETSVNATLDGTNPAGPVAGQKSPVHQTPENSCATDGKENPNALPSAQEQWDTMKAMMAQMAALTKALVPDPVVQVKENKTDADADVDVEIVEVDLPTNSSKKRGDYLSLLAHVSKLGTKHFTGSSDPIVADEWRTRLKRNLTPLDARRITGRTLRSTSWKGMRIIGGSPWRNARVIKSKPLRTLRRSLTRSFSLRKHGTDLSVPTWI</sequence>
<proteinExistence type="predicted"/>
<dbReference type="EMBL" id="JAEFBK010000006">
    <property type="protein sequence ID" value="KAG7594131.1"/>
    <property type="molecule type" value="Genomic_DNA"/>
</dbReference>
<dbReference type="Proteomes" id="UP000694240">
    <property type="component" value="Chromosome 6"/>
</dbReference>